<dbReference type="InterPro" id="IPR008979">
    <property type="entry name" value="Galactose-bd-like_sf"/>
</dbReference>
<organism evidence="2">
    <name type="scientific">marine metagenome</name>
    <dbReference type="NCBI Taxonomy" id="408172"/>
    <lineage>
        <taxon>unclassified sequences</taxon>
        <taxon>metagenomes</taxon>
        <taxon>ecological metagenomes</taxon>
    </lineage>
</organism>
<protein>
    <recommendedName>
        <fullName evidence="3">F5/8 type C domain-containing protein</fullName>
    </recommendedName>
</protein>
<evidence type="ECO:0000313" key="2">
    <source>
        <dbReference type="EMBL" id="SUZ61247.1"/>
    </source>
</evidence>
<keyword evidence="1" id="KW-0472">Membrane</keyword>
<keyword evidence="1" id="KW-0812">Transmembrane</keyword>
<feature type="transmembrane region" description="Helical" evidence="1">
    <location>
        <begin position="7"/>
        <end position="24"/>
    </location>
</feature>
<dbReference type="EMBL" id="UINC01000790">
    <property type="protein sequence ID" value="SUZ61247.1"/>
    <property type="molecule type" value="Genomic_DNA"/>
</dbReference>
<dbReference type="Gene3D" id="2.60.120.260">
    <property type="entry name" value="Galactose-binding domain-like"/>
    <property type="match status" value="1"/>
</dbReference>
<dbReference type="SUPFAM" id="SSF49785">
    <property type="entry name" value="Galactose-binding domain-like"/>
    <property type="match status" value="1"/>
</dbReference>
<evidence type="ECO:0008006" key="3">
    <source>
        <dbReference type="Google" id="ProtNLM"/>
    </source>
</evidence>
<accession>A0A381P490</accession>
<reference evidence="2" key="1">
    <citation type="submission" date="2018-05" db="EMBL/GenBank/DDBJ databases">
        <authorList>
            <person name="Lanie J.A."/>
            <person name="Ng W.-L."/>
            <person name="Kazmierczak K.M."/>
            <person name="Andrzejewski T.M."/>
            <person name="Davidsen T.M."/>
            <person name="Wayne K.J."/>
            <person name="Tettelin H."/>
            <person name="Glass J.I."/>
            <person name="Rusch D."/>
            <person name="Podicherti R."/>
            <person name="Tsui H.-C.T."/>
            <person name="Winkler M.E."/>
        </authorList>
    </citation>
    <scope>NUCLEOTIDE SEQUENCE</scope>
</reference>
<keyword evidence="1" id="KW-1133">Transmembrane helix</keyword>
<evidence type="ECO:0000256" key="1">
    <source>
        <dbReference type="SAM" id="Phobius"/>
    </source>
</evidence>
<name>A0A381P490_9ZZZZ</name>
<proteinExistence type="predicted"/>
<dbReference type="AlphaFoldDB" id="A0A381P490"/>
<gene>
    <name evidence="2" type="ORF">METZ01_LOCUS14101</name>
</gene>
<sequence>MKPSFRYIKYVVTTLVWIITFLFSQESKLVPIKLELPKPMFIGTPQNLNVKNLQKPLGKPRPAFLAPVGTKNIALGKTIYSSDDFPVIGEIEMITDGDKNAAEGSFVELGPFLQDVTIDLEENYKMFAIVFWHYHKQARVYFDVVVQTADNKDMTENIHTLFNNDMDNSAGFGVGNDMHYVETSEGKLLDAKGVTGRFVKLYSRGNTNNDLNHYIEVAVYGLPLK</sequence>